<name>A0A4R5TMI4_9MICC</name>
<sequence>MITSLLPGAPGPLTEADLLAEYAYPPTPGPFVRFNFIASADGAAAVAGRSGGLGNDGDRLIFALLRRLADVILVGAGTVRAEGYEGELIDPHAQAARRASGRAGHPAVAVISGSLDLDPDAGLFAAPPVRPLIFTATAADPGRRRALERVADVVDCGASVVDPAQVVRHLAGRGLGRVLCEGGPAVLDSFTAAGLMDELCLSLSPLLVGGKEPRISHGTGPQQPVPLRLASLLHEESALYARYVRR</sequence>
<dbReference type="InterPro" id="IPR050765">
    <property type="entry name" value="Riboflavin_Biosynth_HTPR"/>
</dbReference>
<dbReference type="OrthoDB" id="5243299at2"/>
<dbReference type="AlphaFoldDB" id="A0A4R5TMI4"/>
<dbReference type="EMBL" id="SMTK01000006">
    <property type="protein sequence ID" value="TDK23589.1"/>
    <property type="molecule type" value="Genomic_DNA"/>
</dbReference>
<gene>
    <name evidence="5" type="ORF">E2F48_16530</name>
</gene>
<keyword evidence="6" id="KW-1185">Reference proteome</keyword>
<keyword evidence="3" id="KW-0560">Oxidoreductase</keyword>
<dbReference type="PANTHER" id="PTHR38011">
    <property type="entry name" value="DIHYDROFOLATE REDUCTASE FAMILY PROTEIN (AFU_ORTHOLOGUE AFUA_8G06820)"/>
    <property type="match status" value="1"/>
</dbReference>
<protein>
    <submittedName>
        <fullName evidence="5">Pyrimidine reductase family protein</fullName>
    </submittedName>
</protein>
<dbReference type="Gene3D" id="3.40.430.10">
    <property type="entry name" value="Dihydrofolate Reductase, subunit A"/>
    <property type="match status" value="1"/>
</dbReference>
<organism evidence="5 6">
    <name type="scientific">Arthrobacter crusticola</name>
    <dbReference type="NCBI Taxonomy" id="2547960"/>
    <lineage>
        <taxon>Bacteria</taxon>
        <taxon>Bacillati</taxon>
        <taxon>Actinomycetota</taxon>
        <taxon>Actinomycetes</taxon>
        <taxon>Micrococcales</taxon>
        <taxon>Micrococcaceae</taxon>
        <taxon>Arthrobacter</taxon>
    </lineage>
</organism>
<dbReference type="RefSeq" id="WP_133405052.1">
    <property type="nucleotide sequence ID" value="NZ_SMTK01000006.1"/>
</dbReference>
<dbReference type="InterPro" id="IPR002734">
    <property type="entry name" value="RibDG_C"/>
</dbReference>
<keyword evidence="2" id="KW-0521">NADP</keyword>
<dbReference type="NCBIfam" id="NF010663">
    <property type="entry name" value="PRK14059.1-1"/>
    <property type="match status" value="1"/>
</dbReference>
<dbReference type="SUPFAM" id="SSF53597">
    <property type="entry name" value="Dihydrofolate reductase-like"/>
    <property type="match status" value="1"/>
</dbReference>
<dbReference type="PANTHER" id="PTHR38011:SF7">
    <property type="entry name" value="2,5-DIAMINO-6-RIBOSYLAMINO-4(3H)-PYRIMIDINONE 5'-PHOSPHATE REDUCTASE"/>
    <property type="match status" value="1"/>
</dbReference>
<feature type="domain" description="Bacterial bifunctional deaminase-reductase C-terminal" evidence="4">
    <location>
        <begin position="30"/>
        <end position="232"/>
    </location>
</feature>
<evidence type="ECO:0000313" key="6">
    <source>
        <dbReference type="Proteomes" id="UP000295411"/>
    </source>
</evidence>
<dbReference type="InterPro" id="IPR024072">
    <property type="entry name" value="DHFR-like_dom_sf"/>
</dbReference>
<comment type="pathway">
    <text evidence="1">Cofactor biosynthesis; riboflavin biosynthesis.</text>
</comment>
<evidence type="ECO:0000313" key="5">
    <source>
        <dbReference type="EMBL" id="TDK23589.1"/>
    </source>
</evidence>
<reference evidence="5 6" key="1">
    <citation type="submission" date="2019-03" db="EMBL/GenBank/DDBJ databases">
        <title>Arthrobacter sp. nov., an bacterium isolated from biocrust in Mu Us Desert.</title>
        <authorList>
            <person name="Lixiong L."/>
        </authorList>
    </citation>
    <scope>NUCLEOTIDE SEQUENCE [LARGE SCALE GENOMIC DNA]</scope>
    <source>
        <strain evidence="5 6">SLN-3</strain>
    </source>
</reference>
<proteinExistence type="predicted"/>
<dbReference type="Proteomes" id="UP000295411">
    <property type="component" value="Unassembled WGS sequence"/>
</dbReference>
<comment type="caution">
    <text evidence="5">The sequence shown here is derived from an EMBL/GenBank/DDBJ whole genome shotgun (WGS) entry which is preliminary data.</text>
</comment>
<evidence type="ECO:0000256" key="2">
    <source>
        <dbReference type="ARBA" id="ARBA00022857"/>
    </source>
</evidence>
<evidence type="ECO:0000256" key="1">
    <source>
        <dbReference type="ARBA" id="ARBA00005104"/>
    </source>
</evidence>
<accession>A0A4R5TMI4</accession>
<dbReference type="GO" id="GO:0009231">
    <property type="term" value="P:riboflavin biosynthetic process"/>
    <property type="evidence" value="ECO:0007669"/>
    <property type="project" value="InterPro"/>
</dbReference>
<dbReference type="Pfam" id="PF01872">
    <property type="entry name" value="RibD_C"/>
    <property type="match status" value="1"/>
</dbReference>
<dbReference type="GO" id="GO:0008703">
    <property type="term" value="F:5-amino-6-(5-phosphoribosylamino)uracil reductase activity"/>
    <property type="evidence" value="ECO:0007669"/>
    <property type="project" value="InterPro"/>
</dbReference>
<evidence type="ECO:0000259" key="4">
    <source>
        <dbReference type="Pfam" id="PF01872"/>
    </source>
</evidence>
<evidence type="ECO:0000256" key="3">
    <source>
        <dbReference type="ARBA" id="ARBA00023002"/>
    </source>
</evidence>